<comment type="caution">
    <text evidence="3">The sequence shown here is derived from an EMBL/GenBank/DDBJ whole genome shotgun (WGS) entry which is preliminary data.</text>
</comment>
<evidence type="ECO:0000313" key="4">
    <source>
        <dbReference type="Proteomes" id="UP000282311"/>
    </source>
</evidence>
<dbReference type="InterPro" id="IPR050126">
    <property type="entry name" value="Ap4A_hydrolase"/>
</dbReference>
<dbReference type="SUPFAM" id="SSF56300">
    <property type="entry name" value="Metallo-dependent phosphatases"/>
    <property type="match status" value="1"/>
</dbReference>
<comment type="similarity">
    <text evidence="1">Belongs to the metallophosphoesterase superfamily. YfcE family.</text>
</comment>
<protein>
    <submittedName>
        <fullName evidence="3">Metallophosphoesterase</fullName>
    </submittedName>
</protein>
<dbReference type="InterPro" id="IPR011152">
    <property type="entry name" value="Pesterase_MJ0912"/>
</dbReference>
<dbReference type="InterPro" id="IPR024654">
    <property type="entry name" value="Calcineurin-like_PHP_lpxH"/>
</dbReference>
<reference evidence="3 4" key="1">
    <citation type="journal article" date="2007" name="Int. J. Syst. Evol. Microbiol.">
        <title>Paenibacillus ginsengarvi sp. nov., isolated from soil from ginseng cultivation.</title>
        <authorList>
            <person name="Yoon M.H."/>
            <person name="Ten L.N."/>
            <person name="Im W.T."/>
        </authorList>
    </citation>
    <scope>NUCLEOTIDE SEQUENCE [LARGE SCALE GENOMIC DNA]</scope>
    <source>
        <strain evidence="3 4">KCTC 13059</strain>
    </source>
</reference>
<name>A0A3B0CAT5_9BACL</name>
<dbReference type="EMBL" id="RBAH01000014">
    <property type="protein sequence ID" value="RKN80717.1"/>
    <property type="molecule type" value="Genomic_DNA"/>
</dbReference>
<dbReference type="GO" id="GO:0016791">
    <property type="term" value="F:phosphatase activity"/>
    <property type="evidence" value="ECO:0007669"/>
    <property type="project" value="TreeGrafter"/>
</dbReference>
<dbReference type="Proteomes" id="UP000282311">
    <property type="component" value="Unassembled WGS sequence"/>
</dbReference>
<dbReference type="RefSeq" id="WP_120748972.1">
    <property type="nucleotide sequence ID" value="NZ_RBAH01000014.1"/>
</dbReference>
<feature type="domain" description="Calcineurin-like phosphoesterase" evidence="2">
    <location>
        <begin position="1"/>
        <end position="196"/>
    </location>
</feature>
<keyword evidence="4" id="KW-1185">Reference proteome</keyword>
<dbReference type="GO" id="GO:0005737">
    <property type="term" value="C:cytoplasm"/>
    <property type="evidence" value="ECO:0007669"/>
    <property type="project" value="TreeGrafter"/>
</dbReference>
<dbReference type="InterPro" id="IPR029052">
    <property type="entry name" value="Metallo-depent_PP-like"/>
</dbReference>
<evidence type="ECO:0000313" key="3">
    <source>
        <dbReference type="EMBL" id="RKN80717.1"/>
    </source>
</evidence>
<organism evidence="3 4">
    <name type="scientific">Paenibacillus ginsengarvi</name>
    <dbReference type="NCBI Taxonomy" id="400777"/>
    <lineage>
        <taxon>Bacteria</taxon>
        <taxon>Bacillati</taxon>
        <taxon>Bacillota</taxon>
        <taxon>Bacilli</taxon>
        <taxon>Bacillales</taxon>
        <taxon>Paenibacillaceae</taxon>
        <taxon>Paenibacillus</taxon>
    </lineage>
</organism>
<dbReference type="PIRSF" id="PIRSF000883">
    <property type="entry name" value="Pesterase_MJ0912"/>
    <property type="match status" value="1"/>
</dbReference>
<dbReference type="AlphaFoldDB" id="A0A3B0CAT5"/>
<gene>
    <name evidence="3" type="ORF">D7M11_19790</name>
</gene>
<dbReference type="Gene3D" id="3.60.21.10">
    <property type="match status" value="1"/>
</dbReference>
<dbReference type="PANTHER" id="PTHR42850:SF2">
    <property type="entry name" value="BLL5683 PROTEIN"/>
    <property type="match status" value="1"/>
</dbReference>
<evidence type="ECO:0000256" key="1">
    <source>
        <dbReference type="ARBA" id="ARBA00008950"/>
    </source>
</evidence>
<dbReference type="PANTHER" id="PTHR42850">
    <property type="entry name" value="METALLOPHOSPHOESTERASE"/>
    <property type="match status" value="1"/>
</dbReference>
<evidence type="ECO:0000259" key="2">
    <source>
        <dbReference type="Pfam" id="PF12850"/>
    </source>
</evidence>
<dbReference type="Pfam" id="PF12850">
    <property type="entry name" value="Metallophos_2"/>
    <property type="match status" value="1"/>
</dbReference>
<dbReference type="OrthoDB" id="9813918at2"/>
<proteinExistence type="inferred from homology"/>
<sequence length="236" mass="27370">MKALIISDIHANIYALEAIWKAESDSEIVYCAGDLVDYGPFPREVLAWVRERRVVIVQGNHDRAVAKAYRSGEELWSIPNEELKWRHHNARLLSEEDASFLESLPLSVSFMMDGAAYSMQHMYIDYDTIVSLPQFETFWEQQTSGDVRDSANRRLIFGHTHRRCIHYLGDRDLWLNPGSISYRRKDDPTKTAHYMTITDGRIEMKSLSYDRSPLYKAVLGTRLSEPETETAIRFFS</sequence>
<accession>A0A3B0CAT5</accession>